<keyword evidence="8 14" id="KW-0963">Cytoplasm</keyword>
<dbReference type="GO" id="GO:0004523">
    <property type="term" value="F:RNA-DNA hybrid ribonuclease activity"/>
    <property type="evidence" value="ECO:0007669"/>
    <property type="project" value="UniProtKB-UniRule"/>
</dbReference>
<dbReference type="GO" id="GO:0006298">
    <property type="term" value="P:mismatch repair"/>
    <property type="evidence" value="ECO:0007669"/>
    <property type="project" value="TreeGrafter"/>
</dbReference>
<dbReference type="EC" id="3.1.26.4" evidence="6 14"/>
<comment type="caution">
    <text evidence="18">The sequence shown here is derived from an EMBL/GenBank/DDBJ whole genome shotgun (WGS) entry which is preliminary data.</text>
</comment>
<keyword evidence="13 14" id="KW-0464">Manganese</keyword>
<evidence type="ECO:0000256" key="10">
    <source>
        <dbReference type="ARBA" id="ARBA00022723"/>
    </source>
</evidence>
<dbReference type="PANTHER" id="PTHR10954:SF18">
    <property type="entry name" value="RIBONUCLEASE HII"/>
    <property type="match status" value="1"/>
</dbReference>
<name>A0A9D2UHZ0_9BACT</name>
<keyword evidence="9 14" id="KW-0540">Nuclease</keyword>
<dbReference type="Gene3D" id="3.30.420.10">
    <property type="entry name" value="Ribonuclease H-like superfamily/Ribonuclease H"/>
    <property type="match status" value="1"/>
</dbReference>
<dbReference type="GO" id="GO:0043137">
    <property type="term" value="P:DNA replication, removal of RNA primer"/>
    <property type="evidence" value="ECO:0007669"/>
    <property type="project" value="TreeGrafter"/>
</dbReference>
<dbReference type="CDD" id="cd07182">
    <property type="entry name" value="RNase_HII_bacteria_HII_like"/>
    <property type="match status" value="1"/>
</dbReference>
<dbReference type="PROSITE" id="PS51975">
    <property type="entry name" value="RNASE_H_2"/>
    <property type="match status" value="1"/>
</dbReference>
<dbReference type="GO" id="GO:0005737">
    <property type="term" value="C:cytoplasm"/>
    <property type="evidence" value="ECO:0007669"/>
    <property type="project" value="UniProtKB-SubCell"/>
</dbReference>
<evidence type="ECO:0000256" key="15">
    <source>
        <dbReference type="PROSITE-ProRule" id="PRU01319"/>
    </source>
</evidence>
<comment type="subcellular location">
    <subcellularLocation>
        <location evidence="4 14">Cytoplasm</location>
    </subcellularLocation>
</comment>
<dbReference type="Pfam" id="PF01351">
    <property type="entry name" value="RNase_HII"/>
    <property type="match status" value="1"/>
</dbReference>
<comment type="similarity">
    <text evidence="5 14 16">Belongs to the RNase HII family.</text>
</comment>
<evidence type="ECO:0000256" key="16">
    <source>
        <dbReference type="RuleBase" id="RU003515"/>
    </source>
</evidence>
<evidence type="ECO:0000259" key="17">
    <source>
        <dbReference type="PROSITE" id="PS51975"/>
    </source>
</evidence>
<comment type="cofactor">
    <cofactor evidence="2">
        <name>Mg(2+)</name>
        <dbReference type="ChEBI" id="CHEBI:18420"/>
    </cofactor>
</comment>
<evidence type="ECO:0000313" key="18">
    <source>
        <dbReference type="EMBL" id="HJD52789.1"/>
    </source>
</evidence>
<comment type="cofactor">
    <cofactor evidence="14 15">
        <name>Mn(2+)</name>
        <dbReference type="ChEBI" id="CHEBI:29035"/>
    </cofactor>
    <cofactor evidence="14 15">
        <name>Mg(2+)</name>
        <dbReference type="ChEBI" id="CHEBI:18420"/>
    </cofactor>
    <text evidence="14 15">Manganese or magnesium. Binds 1 divalent metal ion per monomer in the absence of substrate. May bind a second metal ion after substrate binding.</text>
</comment>
<dbReference type="InterPro" id="IPR036397">
    <property type="entry name" value="RNaseH_sf"/>
</dbReference>
<evidence type="ECO:0000256" key="2">
    <source>
        <dbReference type="ARBA" id="ARBA00001946"/>
    </source>
</evidence>
<dbReference type="InterPro" id="IPR012337">
    <property type="entry name" value="RNaseH-like_sf"/>
</dbReference>
<dbReference type="GO" id="GO:0030145">
    <property type="term" value="F:manganese ion binding"/>
    <property type="evidence" value="ECO:0007669"/>
    <property type="project" value="UniProtKB-UniRule"/>
</dbReference>
<feature type="binding site" evidence="14 15">
    <location>
        <position position="16"/>
    </location>
    <ligand>
        <name>a divalent metal cation</name>
        <dbReference type="ChEBI" id="CHEBI:60240"/>
    </ligand>
</feature>
<comment type="catalytic activity">
    <reaction evidence="1 14 15 16">
        <text>Endonucleolytic cleavage to 5'-phosphomonoester.</text>
        <dbReference type="EC" id="3.1.26.4"/>
    </reaction>
</comment>
<gene>
    <name evidence="14" type="primary">rnhB</name>
    <name evidence="18" type="ORF">IAA93_03555</name>
</gene>
<keyword evidence="10 14" id="KW-0479">Metal-binding</keyword>
<evidence type="ECO:0000256" key="7">
    <source>
        <dbReference type="ARBA" id="ARBA00019179"/>
    </source>
</evidence>
<feature type="binding site" evidence="14 15">
    <location>
        <position position="108"/>
    </location>
    <ligand>
        <name>a divalent metal cation</name>
        <dbReference type="ChEBI" id="CHEBI:60240"/>
    </ligand>
</feature>
<dbReference type="InterPro" id="IPR024567">
    <property type="entry name" value="RNase_HII/HIII_dom"/>
</dbReference>
<evidence type="ECO:0000256" key="4">
    <source>
        <dbReference type="ARBA" id="ARBA00004496"/>
    </source>
</evidence>
<evidence type="ECO:0000256" key="1">
    <source>
        <dbReference type="ARBA" id="ARBA00000077"/>
    </source>
</evidence>
<evidence type="ECO:0000256" key="3">
    <source>
        <dbReference type="ARBA" id="ARBA00004065"/>
    </source>
</evidence>
<keyword evidence="11 14" id="KW-0255">Endonuclease</keyword>
<reference evidence="18" key="1">
    <citation type="journal article" date="2021" name="PeerJ">
        <title>Extensive microbial diversity within the chicken gut microbiome revealed by metagenomics and culture.</title>
        <authorList>
            <person name="Gilroy R."/>
            <person name="Ravi A."/>
            <person name="Getino M."/>
            <person name="Pursley I."/>
            <person name="Horton D.L."/>
            <person name="Alikhan N.F."/>
            <person name="Baker D."/>
            <person name="Gharbi K."/>
            <person name="Hall N."/>
            <person name="Watson M."/>
            <person name="Adriaenssens E.M."/>
            <person name="Foster-Nyarko E."/>
            <person name="Jarju S."/>
            <person name="Secka A."/>
            <person name="Antonio M."/>
            <person name="Oren A."/>
            <person name="Chaudhuri R.R."/>
            <person name="La Ragione R."/>
            <person name="Hildebrand F."/>
            <person name="Pallen M.J."/>
        </authorList>
    </citation>
    <scope>NUCLEOTIDE SEQUENCE</scope>
    <source>
        <strain evidence="18">MalCec1-1739</strain>
    </source>
</reference>
<reference evidence="18" key="2">
    <citation type="submission" date="2021-04" db="EMBL/GenBank/DDBJ databases">
        <authorList>
            <person name="Gilroy R."/>
        </authorList>
    </citation>
    <scope>NUCLEOTIDE SEQUENCE</scope>
    <source>
        <strain evidence="18">MalCec1-1739</strain>
    </source>
</reference>
<dbReference type="NCBIfam" id="NF000595">
    <property type="entry name" value="PRK00015.1-3"/>
    <property type="match status" value="1"/>
</dbReference>
<evidence type="ECO:0000256" key="8">
    <source>
        <dbReference type="ARBA" id="ARBA00022490"/>
    </source>
</evidence>
<feature type="binding site" evidence="14 15">
    <location>
        <position position="17"/>
    </location>
    <ligand>
        <name>a divalent metal cation</name>
        <dbReference type="ChEBI" id="CHEBI:60240"/>
    </ligand>
</feature>
<evidence type="ECO:0000256" key="14">
    <source>
        <dbReference type="HAMAP-Rule" id="MF_00052"/>
    </source>
</evidence>
<evidence type="ECO:0000256" key="12">
    <source>
        <dbReference type="ARBA" id="ARBA00022801"/>
    </source>
</evidence>
<dbReference type="InterPro" id="IPR022898">
    <property type="entry name" value="RNase_HII"/>
</dbReference>
<evidence type="ECO:0000256" key="9">
    <source>
        <dbReference type="ARBA" id="ARBA00022722"/>
    </source>
</evidence>
<evidence type="ECO:0000256" key="6">
    <source>
        <dbReference type="ARBA" id="ARBA00012180"/>
    </source>
</evidence>
<sequence>MLLPYLDIDETEAGCDEAGRGCLCGPVFAAAVILPKDFRNEMLNDSKKLTERQRLQLRTVIEREAVAWAVAEVSNEEIDRINILRASIEAMHRALDRLTVRPTSILVDGNRFAPYGGIRHTTIVKGDGKYASIAAASVLAKTYRDELMYRLDKEYPQYGWGKNKGYPTRLHRAAIAEYGATKYHRMTFNLSCENPRECEASR</sequence>
<evidence type="ECO:0000313" key="19">
    <source>
        <dbReference type="Proteomes" id="UP000787625"/>
    </source>
</evidence>
<comment type="function">
    <text evidence="3 14 16">Endonuclease that specifically degrades the RNA of RNA-DNA hybrids.</text>
</comment>
<protein>
    <recommendedName>
        <fullName evidence="7 14">Ribonuclease HII</fullName>
        <shortName evidence="14">RNase HII</shortName>
        <ecNumber evidence="6 14">3.1.26.4</ecNumber>
    </recommendedName>
</protein>
<evidence type="ECO:0000256" key="13">
    <source>
        <dbReference type="ARBA" id="ARBA00023211"/>
    </source>
</evidence>
<proteinExistence type="inferred from homology"/>
<dbReference type="SUPFAM" id="SSF53098">
    <property type="entry name" value="Ribonuclease H-like"/>
    <property type="match status" value="1"/>
</dbReference>
<accession>A0A9D2UHZ0</accession>
<organism evidence="18 19">
    <name type="scientific">Candidatus Avibacteroides avistercoris</name>
    <dbReference type="NCBI Taxonomy" id="2840690"/>
    <lineage>
        <taxon>Bacteria</taxon>
        <taxon>Pseudomonadati</taxon>
        <taxon>Bacteroidota</taxon>
        <taxon>Bacteroidia</taxon>
        <taxon>Bacteroidales</taxon>
        <taxon>Bacteroidaceae</taxon>
        <taxon>Bacteroidaceae incertae sedis</taxon>
        <taxon>Candidatus Avibacteroides</taxon>
    </lineage>
</organism>
<dbReference type="Proteomes" id="UP000787625">
    <property type="component" value="Unassembled WGS sequence"/>
</dbReference>
<dbReference type="GO" id="GO:0003723">
    <property type="term" value="F:RNA binding"/>
    <property type="evidence" value="ECO:0007669"/>
    <property type="project" value="UniProtKB-UniRule"/>
</dbReference>
<dbReference type="AlphaFoldDB" id="A0A9D2UHZ0"/>
<dbReference type="HAMAP" id="MF_00052_B">
    <property type="entry name" value="RNase_HII_B"/>
    <property type="match status" value="1"/>
</dbReference>
<evidence type="ECO:0000256" key="11">
    <source>
        <dbReference type="ARBA" id="ARBA00022759"/>
    </source>
</evidence>
<keyword evidence="12 14" id="KW-0378">Hydrolase</keyword>
<feature type="domain" description="RNase H type-2" evidence="17">
    <location>
        <begin position="10"/>
        <end position="200"/>
    </location>
</feature>
<dbReference type="InterPro" id="IPR001352">
    <property type="entry name" value="RNase_HII/HIII"/>
</dbReference>
<dbReference type="EMBL" id="DWUP01000071">
    <property type="protein sequence ID" value="HJD52789.1"/>
    <property type="molecule type" value="Genomic_DNA"/>
</dbReference>
<evidence type="ECO:0000256" key="5">
    <source>
        <dbReference type="ARBA" id="ARBA00007383"/>
    </source>
</evidence>
<dbReference type="PANTHER" id="PTHR10954">
    <property type="entry name" value="RIBONUCLEASE H2 SUBUNIT A"/>
    <property type="match status" value="1"/>
</dbReference>
<dbReference type="GO" id="GO:0032299">
    <property type="term" value="C:ribonuclease H2 complex"/>
    <property type="evidence" value="ECO:0007669"/>
    <property type="project" value="TreeGrafter"/>
</dbReference>